<dbReference type="RefSeq" id="WP_139089868.1">
    <property type="nucleotide sequence ID" value="NZ_FPKH01000001.1"/>
</dbReference>
<sequence>MSRVDYEALEPSEDYLLMCYAGIPFSGVAFENDTDGVLITETSFIDGQKNGISRQWSVASRLIREEWFALNALHGPAHEWHDNGARKSDGRYELGICILEQVWDAQGTLLKDYRIDEDGAQFATLKKLRNSQIGTMASTAHLPHRI</sequence>
<dbReference type="SUPFAM" id="SSF82185">
    <property type="entry name" value="Histone H3 K4-specific methyltransferase SET7/9 N-terminal domain"/>
    <property type="match status" value="1"/>
</dbReference>
<name>A0A5C4NZ83_9BURK</name>
<organism evidence="2 4">
    <name type="scientific">Janthinobacterium lividum</name>
    <dbReference type="NCBI Taxonomy" id="29581"/>
    <lineage>
        <taxon>Bacteria</taxon>
        <taxon>Pseudomonadati</taxon>
        <taxon>Pseudomonadota</taxon>
        <taxon>Betaproteobacteria</taxon>
        <taxon>Burkholderiales</taxon>
        <taxon>Oxalobacteraceae</taxon>
        <taxon>Janthinobacterium</taxon>
    </lineage>
</organism>
<evidence type="ECO:0000313" key="4">
    <source>
        <dbReference type="Proteomes" id="UP000305681"/>
    </source>
</evidence>
<reference evidence="2 4" key="2">
    <citation type="submission" date="2019-06" db="EMBL/GenBank/DDBJ databases">
        <title>Genome sequence of Janthinobacterium lividum UCD_MED1.</title>
        <authorList>
            <person name="De Leon M.E."/>
            <person name="Jospin G."/>
        </authorList>
    </citation>
    <scope>NUCLEOTIDE SEQUENCE [LARGE SCALE GENOMIC DNA]</scope>
    <source>
        <strain evidence="2 4">UCD_MED1</strain>
    </source>
</reference>
<dbReference type="Gene3D" id="2.20.110.10">
    <property type="entry name" value="Histone H3 K4-specific methyltransferase SET7/9 N-terminal domain"/>
    <property type="match status" value="1"/>
</dbReference>
<dbReference type="Proteomes" id="UP000305681">
    <property type="component" value="Unassembled WGS sequence"/>
</dbReference>
<dbReference type="EMBL" id="FPKH01000001">
    <property type="protein sequence ID" value="SFX15345.1"/>
    <property type="molecule type" value="Genomic_DNA"/>
</dbReference>
<evidence type="ECO:0000313" key="1">
    <source>
        <dbReference type="EMBL" id="SFX15345.1"/>
    </source>
</evidence>
<dbReference type="AlphaFoldDB" id="A0A5C4NZ83"/>
<protein>
    <submittedName>
        <fullName evidence="2">Uncharacterized protein</fullName>
    </submittedName>
</protein>
<accession>A0A5C4NZ83</accession>
<dbReference type="Proteomes" id="UP000182489">
    <property type="component" value="Unassembled WGS sequence"/>
</dbReference>
<comment type="caution">
    <text evidence="2">The sequence shown here is derived from an EMBL/GenBank/DDBJ whole genome shotgun (WGS) entry which is preliminary data.</text>
</comment>
<evidence type="ECO:0000313" key="2">
    <source>
        <dbReference type="EMBL" id="TNC78848.1"/>
    </source>
</evidence>
<reference evidence="1 3" key="1">
    <citation type="submission" date="2016-11" db="EMBL/GenBank/DDBJ databases">
        <authorList>
            <person name="Varghese N."/>
            <person name="Submissions S."/>
        </authorList>
    </citation>
    <scope>NUCLEOTIDE SEQUENCE [LARGE SCALE GENOMIC DNA]</scope>
    <source>
        <strain evidence="1 3">NFR18</strain>
    </source>
</reference>
<dbReference type="EMBL" id="VDGE01000001">
    <property type="protein sequence ID" value="TNC78848.1"/>
    <property type="molecule type" value="Genomic_DNA"/>
</dbReference>
<proteinExistence type="predicted"/>
<evidence type="ECO:0000313" key="3">
    <source>
        <dbReference type="Proteomes" id="UP000182489"/>
    </source>
</evidence>
<gene>
    <name evidence="2" type="ORF">FHI69_06255</name>
    <name evidence="1" type="ORF">SAMN03097694_0943</name>
</gene>